<dbReference type="EMBL" id="ABED02000017">
    <property type="protein sequence ID" value="EDP22703.1"/>
    <property type="molecule type" value="Genomic_DNA"/>
</dbReference>
<organism evidence="1 2">
    <name type="scientific">Faecalibacterium prausnitzii M21/2</name>
    <dbReference type="NCBI Taxonomy" id="411485"/>
    <lineage>
        <taxon>Bacteria</taxon>
        <taxon>Bacillati</taxon>
        <taxon>Bacillota</taxon>
        <taxon>Clostridia</taxon>
        <taxon>Eubacteriales</taxon>
        <taxon>Oscillospiraceae</taxon>
        <taxon>Faecalibacterium</taxon>
    </lineage>
</organism>
<dbReference type="HOGENOM" id="CLU_3251823_0_0_9"/>
<accession>A8S7I5</accession>
<protein>
    <submittedName>
        <fullName evidence="1">Uncharacterized protein</fullName>
    </submittedName>
</protein>
<reference evidence="1 2" key="1">
    <citation type="submission" date="2007-09" db="EMBL/GenBank/DDBJ databases">
        <title>Draft genome sequence of Faecalibacterium prausnitzii M21/2.</title>
        <authorList>
            <person name="Sudarsanam P."/>
            <person name="Ley R."/>
            <person name="Guruge J."/>
            <person name="Turnbaugh P.J."/>
            <person name="Mahowald M."/>
            <person name="Liep D."/>
            <person name="Gordon J."/>
        </authorList>
    </citation>
    <scope>NUCLEOTIDE SEQUENCE [LARGE SCALE GENOMIC DNA]</scope>
    <source>
        <strain evidence="1 2">M21/2</strain>
    </source>
</reference>
<name>A8S7I5_9FIRM</name>
<gene>
    <name evidence="1" type="ORF">FAEPRAM212_00483</name>
</gene>
<comment type="caution">
    <text evidence="1">The sequence shown here is derived from an EMBL/GenBank/DDBJ whole genome shotgun (WGS) entry which is preliminary data.</text>
</comment>
<dbReference type="Proteomes" id="UP000005945">
    <property type="component" value="Unassembled WGS sequence"/>
</dbReference>
<sequence>MKLIWKELLHANYRCGRMHTNRAPASDVYCMLPSAVRMCTRM</sequence>
<dbReference type="AlphaFoldDB" id="A8S7I5"/>
<reference evidence="1 2" key="2">
    <citation type="submission" date="2007-09" db="EMBL/GenBank/DDBJ databases">
        <authorList>
            <person name="Fulton L."/>
            <person name="Clifton S."/>
            <person name="Fulton B."/>
            <person name="Xu J."/>
            <person name="Minx P."/>
            <person name="Pepin K.H."/>
            <person name="Johnson M."/>
            <person name="Thiruvilangam P."/>
            <person name="Bhonagiri V."/>
            <person name="Nash W.E."/>
            <person name="Mardis E.R."/>
            <person name="Wilson R.K."/>
        </authorList>
    </citation>
    <scope>NUCLEOTIDE SEQUENCE [LARGE SCALE GENOMIC DNA]</scope>
    <source>
        <strain evidence="1 2">M21/2</strain>
    </source>
</reference>
<evidence type="ECO:0000313" key="2">
    <source>
        <dbReference type="Proteomes" id="UP000005945"/>
    </source>
</evidence>
<evidence type="ECO:0000313" key="1">
    <source>
        <dbReference type="EMBL" id="EDP22703.1"/>
    </source>
</evidence>
<proteinExistence type="predicted"/>